<sequence>MSAEEPRAEESTPGQKSVGWSFAFSRRWFGYLAFAIVFAIACGFLSNWQLARSKEAAAANALISENFYSHPVPLDQELPSLTAYSASQEWTRVTVTGTYEKDKEILARNRPFNGSPGFEVLTPLRTADGSLFIVDRGWVPTGNNTDAPDHVPAAPSGTVTVIARLKASEPAIQGRTGFGMQVGTIQLSVVKQKLGGADVYTGAYGLLASQKPSPASAPTPTVTDPPTQDEGLHWSYMIQWIIFALIGFFGLGYALRTEYRKRNEHDPAEQARAAERARRRALRRTDADVEDELLDAH</sequence>
<keyword evidence="5 6" id="KW-0472">Membrane</keyword>
<comment type="similarity">
    <text evidence="2 6">Belongs to the SURF1 family.</text>
</comment>
<accession>A0A7G6YG94</accession>
<dbReference type="InterPro" id="IPR045214">
    <property type="entry name" value="Surf1/Surf4"/>
</dbReference>
<dbReference type="GO" id="GO:0005886">
    <property type="term" value="C:plasma membrane"/>
    <property type="evidence" value="ECO:0007669"/>
    <property type="project" value="UniProtKB-SubCell"/>
</dbReference>
<evidence type="ECO:0000256" key="1">
    <source>
        <dbReference type="ARBA" id="ARBA00004370"/>
    </source>
</evidence>
<dbReference type="Proteomes" id="UP000515511">
    <property type="component" value="Chromosome"/>
</dbReference>
<proteinExistence type="inferred from homology"/>
<evidence type="ECO:0000313" key="8">
    <source>
        <dbReference type="EMBL" id="QNE37509.1"/>
    </source>
</evidence>
<gene>
    <name evidence="8" type="ORF">F1C12_02740</name>
</gene>
<dbReference type="KEGG" id="lse:F1C12_02740"/>
<feature type="transmembrane region" description="Helical" evidence="6">
    <location>
        <begin position="28"/>
        <end position="48"/>
    </location>
</feature>
<keyword evidence="3 6" id="KW-0812">Transmembrane</keyword>
<name>A0A7G6YG94_9MICO</name>
<feature type="transmembrane region" description="Helical" evidence="6">
    <location>
        <begin position="234"/>
        <end position="255"/>
    </location>
</feature>
<evidence type="ECO:0000313" key="9">
    <source>
        <dbReference type="Proteomes" id="UP000515511"/>
    </source>
</evidence>
<evidence type="ECO:0000256" key="7">
    <source>
        <dbReference type="SAM" id="MobiDB-lite"/>
    </source>
</evidence>
<dbReference type="RefSeq" id="WP_185278746.1">
    <property type="nucleotide sequence ID" value="NZ_CP043641.1"/>
</dbReference>
<keyword evidence="6" id="KW-1003">Cell membrane</keyword>
<keyword evidence="4 6" id="KW-1133">Transmembrane helix</keyword>
<dbReference type="EMBL" id="CP043641">
    <property type="protein sequence ID" value="QNE37509.1"/>
    <property type="molecule type" value="Genomic_DNA"/>
</dbReference>
<feature type="compositionally biased region" description="Basic and acidic residues" evidence="7">
    <location>
        <begin position="263"/>
        <end position="276"/>
    </location>
</feature>
<dbReference type="InterPro" id="IPR002994">
    <property type="entry name" value="Surf1/Shy1"/>
</dbReference>
<comment type="subcellular location">
    <subcellularLocation>
        <location evidence="6">Cell membrane</location>
        <topology evidence="6">Multi-pass membrane protein</topology>
    </subcellularLocation>
    <subcellularLocation>
        <location evidence="1">Membrane</location>
    </subcellularLocation>
</comment>
<evidence type="ECO:0000256" key="3">
    <source>
        <dbReference type="ARBA" id="ARBA00022692"/>
    </source>
</evidence>
<dbReference type="AlphaFoldDB" id="A0A7G6YG94"/>
<organism evidence="8 9">
    <name type="scientific">Leifsonia shinshuensis</name>
    <dbReference type="NCBI Taxonomy" id="150026"/>
    <lineage>
        <taxon>Bacteria</taxon>
        <taxon>Bacillati</taxon>
        <taxon>Actinomycetota</taxon>
        <taxon>Actinomycetes</taxon>
        <taxon>Micrococcales</taxon>
        <taxon>Microbacteriaceae</taxon>
        <taxon>Leifsonia</taxon>
    </lineage>
</organism>
<dbReference type="PROSITE" id="PS50895">
    <property type="entry name" value="SURF1"/>
    <property type="match status" value="1"/>
</dbReference>
<feature type="region of interest" description="Disordered" evidence="7">
    <location>
        <begin position="263"/>
        <end position="283"/>
    </location>
</feature>
<evidence type="ECO:0000256" key="4">
    <source>
        <dbReference type="ARBA" id="ARBA00022989"/>
    </source>
</evidence>
<dbReference type="CDD" id="cd06662">
    <property type="entry name" value="SURF1"/>
    <property type="match status" value="1"/>
</dbReference>
<dbReference type="Pfam" id="PF02104">
    <property type="entry name" value="SURF1"/>
    <property type="match status" value="1"/>
</dbReference>
<evidence type="ECO:0000256" key="6">
    <source>
        <dbReference type="RuleBase" id="RU363076"/>
    </source>
</evidence>
<protein>
    <recommendedName>
        <fullName evidence="6">SURF1-like protein</fullName>
    </recommendedName>
</protein>
<evidence type="ECO:0000256" key="5">
    <source>
        <dbReference type="ARBA" id="ARBA00023136"/>
    </source>
</evidence>
<evidence type="ECO:0000256" key="2">
    <source>
        <dbReference type="ARBA" id="ARBA00007165"/>
    </source>
</evidence>
<reference evidence="9" key="1">
    <citation type="submission" date="2019-09" db="EMBL/GenBank/DDBJ databases">
        <title>Antimicrobial potential of Antarctic Bacteria.</title>
        <authorList>
            <person name="Benaud N."/>
            <person name="Edwards R.J."/>
            <person name="Ferrari B.C."/>
        </authorList>
    </citation>
    <scope>NUCLEOTIDE SEQUENCE [LARGE SCALE GENOMIC DNA]</scope>
    <source>
        <strain evidence="9">INR9</strain>
    </source>
</reference>
<dbReference type="PANTHER" id="PTHR23427">
    <property type="entry name" value="SURFEIT LOCUS PROTEIN"/>
    <property type="match status" value="1"/>
</dbReference>
<dbReference type="PANTHER" id="PTHR23427:SF2">
    <property type="entry name" value="SURFEIT LOCUS PROTEIN 1"/>
    <property type="match status" value="1"/>
</dbReference>